<keyword evidence="1" id="KW-0472">Membrane</keyword>
<dbReference type="SUPFAM" id="SSF55166">
    <property type="entry name" value="Hedgehog/DD-peptidase"/>
    <property type="match status" value="1"/>
</dbReference>
<proteinExistence type="predicted"/>
<feature type="transmembrane region" description="Helical" evidence="1">
    <location>
        <begin position="138"/>
        <end position="157"/>
    </location>
</feature>
<comment type="caution">
    <text evidence="3">The sequence shown here is derived from an EMBL/GenBank/DDBJ whole genome shotgun (WGS) entry which is preliminary data.</text>
</comment>
<gene>
    <name evidence="3" type="ORF">HMPREF1536_03644</name>
</gene>
<evidence type="ECO:0000313" key="4">
    <source>
        <dbReference type="Proteomes" id="UP000033035"/>
    </source>
</evidence>
<accession>A0A0F5J8M7</accession>
<feature type="transmembrane region" description="Helical" evidence="1">
    <location>
        <begin position="256"/>
        <end position="275"/>
    </location>
</feature>
<protein>
    <recommendedName>
        <fullName evidence="2">Peptidase M15A C-terminal domain-containing protein</fullName>
    </recommendedName>
</protein>
<organism evidence="3 4">
    <name type="scientific">Parabacteroides gordonii MS-1 = DSM 23371</name>
    <dbReference type="NCBI Taxonomy" id="1203610"/>
    <lineage>
        <taxon>Bacteria</taxon>
        <taxon>Pseudomonadati</taxon>
        <taxon>Bacteroidota</taxon>
        <taxon>Bacteroidia</taxon>
        <taxon>Bacteroidales</taxon>
        <taxon>Tannerellaceae</taxon>
        <taxon>Parabacteroides</taxon>
    </lineage>
</organism>
<dbReference type="HOGENOM" id="CLU_085047_0_0_10"/>
<feature type="domain" description="Peptidase M15A C-terminal" evidence="2">
    <location>
        <begin position="13"/>
        <end position="127"/>
    </location>
</feature>
<dbReference type="Proteomes" id="UP000033035">
    <property type="component" value="Unassembled WGS sequence"/>
</dbReference>
<dbReference type="AlphaFoldDB" id="A0A0F5J8M7"/>
<dbReference type="InterPro" id="IPR013230">
    <property type="entry name" value="Peptidase_M15A_C"/>
</dbReference>
<dbReference type="InterPro" id="IPR009045">
    <property type="entry name" value="Zn_M74/Hedgehog-like"/>
</dbReference>
<name>A0A0F5J8M7_9BACT</name>
<keyword evidence="1" id="KW-1133">Transmembrane helix</keyword>
<evidence type="ECO:0000259" key="2">
    <source>
        <dbReference type="Pfam" id="PF08291"/>
    </source>
</evidence>
<keyword evidence="1" id="KW-0812">Transmembrane</keyword>
<sequence>MESRSKKTGLSEHFTLEELTYSRTAVENAIANEPPAQARASLQHLANCLLEPLRQLYKKPIAILSGYRNKEVNRLVGGVATSQHVKGEATDCYTPEGPEKLLELLMRSGLPFDQAILYKHRRFLHLSLKQSGRNRMQVLVYMVCVICLFTGCGLRNIHRSESNIRYDSIRFDGADSLLYQSRSILCDSQLWELKQTVYLPPDSSGRQALQSITVARLRQVRNQTDSLSAITTTQQSYSALTTENNQKQESRRSTNISLPILVIVGFCLLAGGVLIKMYRGYFTSKSILR</sequence>
<dbReference type="Gene3D" id="3.30.1380.10">
    <property type="match status" value="1"/>
</dbReference>
<dbReference type="PATRIC" id="fig|1203610.3.peg.3714"/>
<dbReference type="EMBL" id="AQHW01000017">
    <property type="protein sequence ID" value="KKB54063.1"/>
    <property type="molecule type" value="Genomic_DNA"/>
</dbReference>
<evidence type="ECO:0000256" key="1">
    <source>
        <dbReference type="SAM" id="Phobius"/>
    </source>
</evidence>
<dbReference type="STRING" id="1203610.HMPREF1536_03644"/>
<reference evidence="3 4" key="1">
    <citation type="submission" date="2013-04" db="EMBL/GenBank/DDBJ databases">
        <title>The Genome Sequence of Parabacteroides gordonii DSM 23371.</title>
        <authorList>
            <consortium name="The Broad Institute Genomics Platform"/>
            <person name="Earl A."/>
            <person name="Ward D."/>
            <person name="Feldgarden M."/>
            <person name="Gevers D."/>
            <person name="Martens E."/>
            <person name="Sakamoto M."/>
            <person name="Benno Y."/>
            <person name="Suzuki N."/>
            <person name="Matsunaga N."/>
            <person name="Koshihara K."/>
            <person name="Seki M."/>
            <person name="Komiya H."/>
            <person name="Walker B."/>
            <person name="Young S."/>
            <person name="Zeng Q."/>
            <person name="Gargeya S."/>
            <person name="Fitzgerald M."/>
            <person name="Haas B."/>
            <person name="Abouelleil A."/>
            <person name="Allen A.W."/>
            <person name="Alvarado L."/>
            <person name="Arachchi H.M."/>
            <person name="Berlin A.M."/>
            <person name="Chapman S.B."/>
            <person name="Gainer-Dewar J."/>
            <person name="Goldberg J."/>
            <person name="Griggs A."/>
            <person name="Gujja S."/>
            <person name="Hansen M."/>
            <person name="Howarth C."/>
            <person name="Imamovic A."/>
            <person name="Ireland A."/>
            <person name="Larimer J."/>
            <person name="McCowan C."/>
            <person name="Murphy C."/>
            <person name="Pearson M."/>
            <person name="Poon T.W."/>
            <person name="Priest M."/>
            <person name="Roberts A."/>
            <person name="Saif S."/>
            <person name="Shea T."/>
            <person name="Sisk P."/>
            <person name="Sykes S."/>
            <person name="Wortman J."/>
            <person name="Nusbaum C."/>
            <person name="Birren B."/>
        </authorList>
    </citation>
    <scope>NUCLEOTIDE SEQUENCE [LARGE SCALE GENOMIC DNA]</scope>
    <source>
        <strain evidence="3 4">MS-1</strain>
    </source>
</reference>
<dbReference type="Pfam" id="PF08291">
    <property type="entry name" value="Peptidase_M15_3"/>
    <property type="match status" value="1"/>
</dbReference>
<keyword evidence="4" id="KW-1185">Reference proteome</keyword>
<evidence type="ECO:0000313" key="3">
    <source>
        <dbReference type="EMBL" id="KKB54063.1"/>
    </source>
</evidence>